<gene>
    <name evidence="1" type="primary">pilM</name>
    <name evidence="1" type="ORF">ACIPEN_16715</name>
</gene>
<organism evidence="1 2">
    <name type="scientific">Herbaspirillum chlorophenolicum</name>
    <dbReference type="NCBI Taxonomy" id="211589"/>
    <lineage>
        <taxon>Bacteria</taxon>
        <taxon>Pseudomonadati</taxon>
        <taxon>Pseudomonadota</taxon>
        <taxon>Betaproteobacteria</taxon>
        <taxon>Burkholderiales</taxon>
        <taxon>Oxalobacteraceae</taxon>
        <taxon>Herbaspirillum</taxon>
    </lineage>
</organism>
<accession>A0ABW8F2F4</accession>
<proteinExistence type="predicted"/>
<dbReference type="Proteomes" id="UP001617427">
    <property type="component" value="Unassembled WGS sequence"/>
</dbReference>
<dbReference type="PANTHER" id="PTHR32432:SF3">
    <property type="entry name" value="ETHANOLAMINE UTILIZATION PROTEIN EUTJ"/>
    <property type="match status" value="1"/>
</dbReference>
<reference evidence="1 2" key="1">
    <citation type="submission" date="2024-10" db="EMBL/GenBank/DDBJ databases">
        <title>The Natural Products Discovery Center: Release of the First 8490 Sequenced Strains for Exploring Actinobacteria Biosynthetic Diversity.</title>
        <authorList>
            <person name="Kalkreuter E."/>
            <person name="Kautsar S.A."/>
            <person name="Yang D."/>
            <person name="Bader C.D."/>
            <person name="Teijaro C.N."/>
            <person name="Fluegel L."/>
            <person name="Davis C.M."/>
            <person name="Simpson J.R."/>
            <person name="Lauterbach L."/>
            <person name="Steele A.D."/>
            <person name="Gui C."/>
            <person name="Meng S."/>
            <person name="Li G."/>
            <person name="Viehrig K."/>
            <person name="Ye F."/>
            <person name="Su P."/>
            <person name="Kiefer A.F."/>
            <person name="Nichols A."/>
            <person name="Cepeda A.J."/>
            <person name="Yan W."/>
            <person name="Fan B."/>
            <person name="Jiang Y."/>
            <person name="Adhikari A."/>
            <person name="Zheng C.-J."/>
            <person name="Schuster L."/>
            <person name="Cowan T.M."/>
            <person name="Smanski M.J."/>
            <person name="Chevrette M.G."/>
            <person name="De Carvalho L.P.S."/>
            <person name="Shen B."/>
        </authorList>
    </citation>
    <scope>NUCLEOTIDE SEQUENCE [LARGE SCALE GENOMIC DNA]</scope>
    <source>
        <strain evidence="1 2">NPDC087045</strain>
    </source>
</reference>
<dbReference type="Pfam" id="PF11104">
    <property type="entry name" value="PilM_2"/>
    <property type="match status" value="1"/>
</dbReference>
<dbReference type="Gene3D" id="3.30.420.40">
    <property type="match status" value="2"/>
</dbReference>
<protein>
    <submittedName>
        <fullName evidence="1">Type IV pilus biogenesis protein PilM</fullName>
    </submittedName>
</protein>
<dbReference type="InterPro" id="IPR050696">
    <property type="entry name" value="FtsA/MreB"/>
</dbReference>
<evidence type="ECO:0000313" key="2">
    <source>
        <dbReference type="Proteomes" id="UP001617427"/>
    </source>
</evidence>
<dbReference type="InterPro" id="IPR043129">
    <property type="entry name" value="ATPase_NBD"/>
</dbReference>
<comment type="caution">
    <text evidence="1">The sequence shown here is derived from an EMBL/GenBank/DDBJ whole genome shotgun (WGS) entry which is preliminary data.</text>
</comment>
<evidence type="ECO:0000313" key="1">
    <source>
        <dbReference type="EMBL" id="MFJ3047470.1"/>
    </source>
</evidence>
<keyword evidence="2" id="KW-1185">Reference proteome</keyword>
<dbReference type="EMBL" id="JBIUZV010000010">
    <property type="protein sequence ID" value="MFJ3047470.1"/>
    <property type="molecule type" value="Genomic_DNA"/>
</dbReference>
<dbReference type="InterPro" id="IPR005883">
    <property type="entry name" value="PilM"/>
</dbReference>
<name>A0ABW8F2F4_9BURK</name>
<dbReference type="Gene3D" id="3.30.1490.300">
    <property type="match status" value="1"/>
</dbReference>
<sequence>MCAGLDIGADRIRLAVLRRQRDRLRLELLADYAFGQTICNDGQIGDFELLVRGCRQLLRQYTIHAGPVAMSIPAAAVTLTQLTLPAASNQLERLAQVRAEVAAYRQQPLDELALDYRVLGPAPRSPADVQVLAATTPAMLVEDRLALAESLGLKARTVVPDGWSLATFLRGSDCAAVLHLGAASAGLSLHAQSWQPLAWRPGSSPITDLLGELAPMLQPAPQRLLLSGDAVDLNPVAAALRKYAGIPAAIAAFPPRILMANHAAAAIAPRNLPAFHCAVALAAEGLM</sequence>
<dbReference type="SUPFAM" id="SSF53067">
    <property type="entry name" value="Actin-like ATPase domain"/>
    <property type="match status" value="1"/>
</dbReference>
<dbReference type="PANTHER" id="PTHR32432">
    <property type="entry name" value="CELL DIVISION PROTEIN FTSA-RELATED"/>
    <property type="match status" value="1"/>
</dbReference>
<dbReference type="RefSeq" id="WP_402702071.1">
    <property type="nucleotide sequence ID" value="NZ_JBIUZV010000010.1"/>
</dbReference>